<comment type="subcellular location">
    <subcellularLocation>
        <location evidence="10">Cytoplasm</location>
    </subcellularLocation>
</comment>
<dbReference type="KEGG" id="pdl:Pyrde_0280"/>
<dbReference type="InterPro" id="IPR005946">
    <property type="entry name" value="Rib-P_diPkinase"/>
</dbReference>
<dbReference type="InterPro" id="IPR029057">
    <property type="entry name" value="PRTase-like"/>
</dbReference>
<evidence type="ECO:0000313" key="13">
    <source>
        <dbReference type="EMBL" id="ALL00330.1"/>
    </source>
</evidence>
<name>A0A0P0N2J1_9CREN</name>
<accession>A0A0P0N2J1</accession>
<dbReference type="GO" id="GO:0000287">
    <property type="term" value="F:magnesium ion binding"/>
    <property type="evidence" value="ECO:0007669"/>
    <property type="project" value="UniProtKB-UniRule"/>
</dbReference>
<evidence type="ECO:0000256" key="5">
    <source>
        <dbReference type="ARBA" id="ARBA00022741"/>
    </source>
</evidence>
<dbReference type="OrthoDB" id="371997at2157"/>
<feature type="binding site" evidence="10">
    <location>
        <begin position="226"/>
        <end position="230"/>
    </location>
    <ligand>
        <name>D-ribose 5-phosphate</name>
        <dbReference type="ChEBI" id="CHEBI:78346"/>
    </ligand>
</feature>
<dbReference type="GO" id="GO:0006164">
    <property type="term" value="P:purine nucleotide biosynthetic process"/>
    <property type="evidence" value="ECO:0007669"/>
    <property type="project" value="TreeGrafter"/>
</dbReference>
<feature type="binding site" evidence="10">
    <location>
        <begin position="38"/>
        <end position="40"/>
    </location>
    <ligand>
        <name>ATP</name>
        <dbReference type="ChEBI" id="CHEBI:30616"/>
    </ligand>
</feature>
<dbReference type="Pfam" id="PF00156">
    <property type="entry name" value="Pribosyltran"/>
    <property type="match status" value="1"/>
</dbReference>
<evidence type="ECO:0000256" key="7">
    <source>
        <dbReference type="ARBA" id="ARBA00022840"/>
    </source>
</evidence>
<dbReference type="GO" id="GO:0006015">
    <property type="term" value="P:5-phosphoribose 1-diphosphate biosynthetic process"/>
    <property type="evidence" value="ECO:0007669"/>
    <property type="project" value="UniProtKB-UniRule"/>
</dbReference>
<dbReference type="SMART" id="SM01400">
    <property type="entry name" value="Pribosyltran_N"/>
    <property type="match status" value="1"/>
</dbReference>
<feature type="binding site" evidence="10">
    <location>
        <begin position="97"/>
        <end position="98"/>
    </location>
    <ligand>
        <name>ATP</name>
        <dbReference type="ChEBI" id="CHEBI:30616"/>
    </ligand>
</feature>
<dbReference type="SUPFAM" id="SSF53271">
    <property type="entry name" value="PRTase-like"/>
    <property type="match status" value="1"/>
</dbReference>
<dbReference type="AlphaFoldDB" id="A0A0P0N2J1"/>
<keyword evidence="8 10" id="KW-0460">Magnesium</keyword>
<evidence type="ECO:0000256" key="8">
    <source>
        <dbReference type="ARBA" id="ARBA00022842"/>
    </source>
</evidence>
<evidence type="ECO:0000256" key="1">
    <source>
        <dbReference type="ARBA" id="ARBA00022490"/>
    </source>
</evidence>
<feature type="binding site" evidence="10">
    <location>
        <position position="222"/>
    </location>
    <ligand>
        <name>D-ribose 5-phosphate</name>
        <dbReference type="ChEBI" id="CHEBI:78346"/>
    </ligand>
</feature>
<evidence type="ECO:0000256" key="9">
    <source>
        <dbReference type="ARBA" id="ARBA00049535"/>
    </source>
</evidence>
<comment type="function">
    <text evidence="10">Involved in the biosynthesis of the central metabolite phospho-alpha-D-ribosyl-1-pyrophosphate (PRPP) via the transfer of pyrophosphoryl group from ATP to 1-hydroxyl of ribose-5-phosphate (Rib-5-P).</text>
</comment>
<dbReference type="NCBIfam" id="TIGR01251">
    <property type="entry name" value="ribP_PPkin"/>
    <property type="match status" value="1"/>
</dbReference>
<comment type="cofactor">
    <cofactor evidence="10">
        <name>Mg(2+)</name>
        <dbReference type="ChEBI" id="CHEBI:18420"/>
    </cofactor>
    <text evidence="10">Binds 2 Mg(2+) ions per subunit.</text>
</comment>
<keyword evidence="5 10" id="KW-0547">Nucleotide-binding</keyword>
<dbReference type="InterPro" id="IPR037514">
    <property type="entry name" value="Rib-P_diPkinase_arc"/>
</dbReference>
<dbReference type="Proteomes" id="UP000196694">
    <property type="component" value="Unassembled WGS sequence"/>
</dbReference>
<dbReference type="PANTHER" id="PTHR10210:SF32">
    <property type="entry name" value="RIBOSE-PHOSPHATE PYROPHOSPHOKINASE 2"/>
    <property type="match status" value="1"/>
</dbReference>
<comment type="pathway">
    <text evidence="10">Metabolic intermediate biosynthesis; 5-phospho-alpha-D-ribose 1-diphosphate biosynthesis; 5-phospho-alpha-D-ribose 1-diphosphate from D-ribose 5-phosphate (route I): step 1/1.</text>
</comment>
<dbReference type="Gene3D" id="3.40.50.2020">
    <property type="match status" value="2"/>
</dbReference>
<comment type="catalytic activity">
    <reaction evidence="9 10">
        <text>D-ribose 5-phosphate + ATP = 5-phospho-alpha-D-ribose 1-diphosphate + AMP + H(+)</text>
        <dbReference type="Rhea" id="RHEA:15609"/>
        <dbReference type="ChEBI" id="CHEBI:15378"/>
        <dbReference type="ChEBI" id="CHEBI:30616"/>
        <dbReference type="ChEBI" id="CHEBI:58017"/>
        <dbReference type="ChEBI" id="CHEBI:78346"/>
        <dbReference type="ChEBI" id="CHEBI:456215"/>
        <dbReference type="EC" id="2.7.6.1"/>
    </reaction>
</comment>
<feature type="binding site" evidence="10">
    <location>
        <position position="131"/>
    </location>
    <ligand>
        <name>Mg(2+)</name>
        <dbReference type="ChEBI" id="CHEBI:18420"/>
        <label>1</label>
    </ligand>
</feature>
<keyword evidence="3 10" id="KW-0479">Metal-binding</keyword>
<comment type="similarity">
    <text evidence="10">Belongs to the ribose-phosphate pyrophosphokinase family. Class III (archaeal) subfamily.</text>
</comment>
<dbReference type="InterPro" id="IPR029099">
    <property type="entry name" value="Pribosyltran_N"/>
</dbReference>
<keyword evidence="2 10" id="KW-0808">Transferase</keyword>
<keyword evidence="4 10" id="KW-0545">Nucleotide biosynthesis</keyword>
<dbReference type="GO" id="GO:0005737">
    <property type="term" value="C:cytoplasm"/>
    <property type="evidence" value="ECO:0007669"/>
    <property type="project" value="UniProtKB-SubCell"/>
</dbReference>
<feature type="binding site" evidence="10">
    <location>
        <position position="172"/>
    </location>
    <ligand>
        <name>Mg(2+)</name>
        <dbReference type="ChEBI" id="CHEBI:18420"/>
        <label>2</label>
    </ligand>
</feature>
<dbReference type="GO" id="GO:0004749">
    <property type="term" value="F:ribose phosphate diphosphokinase activity"/>
    <property type="evidence" value="ECO:0007669"/>
    <property type="project" value="UniProtKB-UniRule"/>
</dbReference>
<dbReference type="STRING" id="1273541.Pyrde_0280"/>
<reference evidence="13 15" key="1">
    <citation type="submission" date="2015-10" db="EMBL/GenBank/DDBJ databases">
        <title>Complete genome sequence of hyperthermophilic archaeon Pyrodictium delaneyi Su06.</title>
        <authorList>
            <person name="Jung J.-H."/>
            <person name="Lin J."/>
            <person name="Holden J.F."/>
            <person name="Park C.-S."/>
        </authorList>
    </citation>
    <scope>NUCLEOTIDE SEQUENCE [LARGE SCALE GENOMIC DNA]</scope>
    <source>
        <strain evidence="13 15">Su06</strain>
    </source>
</reference>
<dbReference type="Proteomes" id="UP000058613">
    <property type="component" value="Chromosome"/>
</dbReference>
<dbReference type="RefSeq" id="WP_055410594.1">
    <property type="nucleotide sequence ID" value="NZ_CP013011.1"/>
</dbReference>
<feature type="binding site" evidence="10">
    <location>
        <position position="197"/>
    </location>
    <ligand>
        <name>D-ribose 5-phosphate</name>
        <dbReference type="ChEBI" id="CHEBI:78346"/>
    </ligand>
</feature>
<evidence type="ECO:0000313" key="15">
    <source>
        <dbReference type="Proteomes" id="UP000058613"/>
    </source>
</evidence>
<evidence type="ECO:0000259" key="12">
    <source>
        <dbReference type="Pfam" id="PF13793"/>
    </source>
</evidence>
<evidence type="ECO:0000313" key="16">
    <source>
        <dbReference type="Proteomes" id="UP000196694"/>
    </source>
</evidence>
<dbReference type="EMBL" id="CP013011">
    <property type="protein sequence ID" value="ALL00330.1"/>
    <property type="molecule type" value="Genomic_DNA"/>
</dbReference>
<evidence type="ECO:0000256" key="4">
    <source>
        <dbReference type="ARBA" id="ARBA00022727"/>
    </source>
</evidence>
<keyword evidence="16" id="KW-1185">Reference proteome</keyword>
<dbReference type="UniPathway" id="UPA00087">
    <property type="reaction ID" value="UER00172"/>
</dbReference>
<dbReference type="PANTHER" id="PTHR10210">
    <property type="entry name" value="RIBOSE-PHOSPHATE DIPHOSPHOKINASE FAMILY MEMBER"/>
    <property type="match status" value="1"/>
</dbReference>
<keyword evidence="6 10" id="KW-0418">Kinase</keyword>
<feature type="domain" description="Phosphoribosyltransferase" evidence="11">
    <location>
        <begin position="163"/>
        <end position="252"/>
    </location>
</feature>
<dbReference type="Pfam" id="PF13793">
    <property type="entry name" value="Pribosyltran_N"/>
    <property type="match status" value="1"/>
</dbReference>
<sequence>MHRYVVVAAPGLPRSLAEGLAESLGAELVWAEHKLFPDGESYVRISAGLEAATAIIASTGYPEPTRRLWEAALLAEAARGLGASHVVAFMGYLPYSRQDRRFIRGEPISVRTVLSLLASSGAEAVATVDVHKPTSLTWFPGPVANVDPSPAFAEKLRPLLEAAEKVYVIAPDRGALPRAHRLAERLGAAFDYLEKRRDRVTGEITVKPKTLDVRGAAVVLIDDIVSTGGTMARAASMLLEQGAETVVAACTHGLFVGNAIEKLRRAGVSKILAANTVEPSEGVETVDVSRQVAEAIDQLLETLAGYEQEKPA</sequence>
<dbReference type="InterPro" id="IPR000836">
    <property type="entry name" value="PRTase_dom"/>
</dbReference>
<evidence type="ECO:0000313" key="14">
    <source>
        <dbReference type="EMBL" id="OWJ54467.1"/>
    </source>
</evidence>
<dbReference type="GeneID" id="26098604"/>
<keyword evidence="7 10" id="KW-0067">ATP-binding</keyword>
<dbReference type="FunFam" id="3.40.50.2020:FF:000014">
    <property type="entry name" value="Ribose-phosphate pyrophosphokinase 1"/>
    <property type="match status" value="1"/>
</dbReference>
<dbReference type="GO" id="GO:0002189">
    <property type="term" value="C:ribose phosphate diphosphokinase complex"/>
    <property type="evidence" value="ECO:0007669"/>
    <property type="project" value="TreeGrafter"/>
</dbReference>
<proteinExistence type="inferred from homology"/>
<dbReference type="GO" id="GO:0016301">
    <property type="term" value="F:kinase activity"/>
    <property type="evidence" value="ECO:0007669"/>
    <property type="project" value="UniProtKB-KW"/>
</dbReference>
<evidence type="ECO:0000259" key="11">
    <source>
        <dbReference type="Pfam" id="PF00156"/>
    </source>
</evidence>
<dbReference type="EMBL" id="NCQP01000006">
    <property type="protein sequence ID" value="OWJ54467.1"/>
    <property type="molecule type" value="Genomic_DNA"/>
</dbReference>
<evidence type="ECO:0000256" key="10">
    <source>
        <dbReference type="HAMAP-Rule" id="MF_00583"/>
    </source>
</evidence>
<keyword evidence="1 10" id="KW-0963">Cytoplasm</keyword>
<evidence type="ECO:0000256" key="6">
    <source>
        <dbReference type="ARBA" id="ARBA00022777"/>
    </source>
</evidence>
<dbReference type="EC" id="2.7.6.1" evidence="10"/>
<organism evidence="13 15">
    <name type="scientific">Pyrodictium delaneyi</name>
    <dbReference type="NCBI Taxonomy" id="1273541"/>
    <lineage>
        <taxon>Archaea</taxon>
        <taxon>Thermoproteota</taxon>
        <taxon>Thermoprotei</taxon>
        <taxon>Desulfurococcales</taxon>
        <taxon>Pyrodictiaceae</taxon>
        <taxon>Pyrodictium</taxon>
    </lineage>
</organism>
<protein>
    <recommendedName>
        <fullName evidence="10">Ribose-phosphate pyrophosphokinase</fullName>
        <shortName evidence="10">RPPK</shortName>
        <ecNumber evidence="10">2.7.6.1</ecNumber>
    </recommendedName>
    <alternativeName>
        <fullName evidence="10">5-phospho-D-ribosyl alpha-1-diphosphate synthase</fullName>
    </alternativeName>
    <alternativeName>
        <fullName evidence="10">Phosphoribosyl diphosphate synthase</fullName>
    </alternativeName>
    <alternativeName>
        <fullName evidence="10">Phosphoribosyl pyrophosphate synthase</fullName>
        <shortName evidence="10">P-Rib-PP synthase</shortName>
        <shortName evidence="10">PRPP synthase</shortName>
        <shortName evidence="10">PRPPase</shortName>
    </alternativeName>
</protein>
<feature type="domain" description="Ribose-phosphate pyrophosphokinase N-terminal" evidence="12">
    <location>
        <begin position="14"/>
        <end position="121"/>
    </location>
</feature>
<evidence type="ECO:0000256" key="2">
    <source>
        <dbReference type="ARBA" id="ARBA00022679"/>
    </source>
</evidence>
<dbReference type="HAMAP" id="MF_00583_A">
    <property type="entry name" value="RibP_PPkinase_A"/>
    <property type="match status" value="1"/>
</dbReference>
<feature type="active site" evidence="10">
    <location>
        <position position="195"/>
    </location>
</feature>
<gene>
    <name evidence="10" type="primary">prs</name>
    <name evidence="14" type="ORF">Pdsh_07940</name>
    <name evidence="13" type="ORF">Pyrde_0280</name>
</gene>
<dbReference type="GO" id="GO:0005524">
    <property type="term" value="F:ATP binding"/>
    <property type="evidence" value="ECO:0007669"/>
    <property type="project" value="UniProtKB-KW"/>
</dbReference>
<evidence type="ECO:0000256" key="3">
    <source>
        <dbReference type="ARBA" id="ARBA00022723"/>
    </source>
</evidence>
<reference evidence="14 16" key="2">
    <citation type="submission" date="2017-05" db="EMBL/GenBank/DDBJ databases">
        <title>The draft genome of the hyperthermophilic archaeon 'Pyrodictium delaneyi strain Hulk', an iron and nitrate reducer, reveals the capacity for sulfate reduction.</title>
        <authorList>
            <person name="Demey L.M."/>
            <person name="Miller C."/>
            <person name="Manzella M."/>
            <person name="Reguera G."/>
            <person name="Kashefi K."/>
        </authorList>
    </citation>
    <scope>NUCLEOTIDE SEQUENCE [LARGE SCALE GENOMIC DNA]</scope>
    <source>
        <strain evidence="14 16">Hulk</strain>
    </source>
</reference>
<dbReference type="CDD" id="cd06223">
    <property type="entry name" value="PRTases_typeI"/>
    <property type="match status" value="1"/>
</dbReference>